<evidence type="ECO:0000313" key="4">
    <source>
        <dbReference type="Proteomes" id="UP001165160"/>
    </source>
</evidence>
<dbReference type="Pfam" id="PF01370">
    <property type="entry name" value="Epimerase"/>
    <property type="match status" value="1"/>
</dbReference>
<keyword evidence="4" id="KW-1185">Reference proteome</keyword>
<feature type="signal peptide" evidence="1">
    <location>
        <begin position="1"/>
        <end position="20"/>
    </location>
</feature>
<protein>
    <recommendedName>
        <fullName evidence="2">NAD-dependent epimerase/dehydratase domain-containing protein</fullName>
    </recommendedName>
</protein>
<accession>A0A9W7FLV5</accession>
<evidence type="ECO:0000256" key="1">
    <source>
        <dbReference type="SAM" id="SignalP"/>
    </source>
</evidence>
<evidence type="ECO:0000259" key="2">
    <source>
        <dbReference type="Pfam" id="PF01370"/>
    </source>
</evidence>
<feature type="domain" description="NAD-dependent epimerase/dehydratase" evidence="2">
    <location>
        <begin position="122"/>
        <end position="241"/>
    </location>
</feature>
<dbReference type="Gene3D" id="3.40.50.720">
    <property type="entry name" value="NAD(P)-binding Rossmann-like Domain"/>
    <property type="match status" value="1"/>
</dbReference>
<proteinExistence type="predicted"/>
<dbReference type="SUPFAM" id="SSF51735">
    <property type="entry name" value="NAD(P)-binding Rossmann-fold domains"/>
    <property type="match status" value="1"/>
</dbReference>
<comment type="caution">
    <text evidence="3">The sequence shown here is derived from an EMBL/GenBank/DDBJ whole genome shotgun (WGS) entry which is preliminary data.</text>
</comment>
<keyword evidence="1" id="KW-0732">Signal</keyword>
<dbReference type="GO" id="GO:0005829">
    <property type="term" value="C:cytosol"/>
    <property type="evidence" value="ECO:0007669"/>
    <property type="project" value="TreeGrafter"/>
</dbReference>
<dbReference type="InterPro" id="IPR001509">
    <property type="entry name" value="Epimerase_deHydtase"/>
</dbReference>
<reference evidence="4" key="1">
    <citation type="journal article" date="2023" name="Commun. Biol.">
        <title>Genome analysis of Parmales, the sister group of diatoms, reveals the evolutionary specialization of diatoms from phago-mixotrophs to photoautotrophs.</title>
        <authorList>
            <person name="Ban H."/>
            <person name="Sato S."/>
            <person name="Yoshikawa S."/>
            <person name="Yamada K."/>
            <person name="Nakamura Y."/>
            <person name="Ichinomiya M."/>
            <person name="Sato N."/>
            <person name="Blanc-Mathieu R."/>
            <person name="Endo H."/>
            <person name="Kuwata A."/>
            <person name="Ogata H."/>
        </authorList>
    </citation>
    <scope>NUCLEOTIDE SEQUENCE [LARGE SCALE GENOMIC DNA]</scope>
    <source>
        <strain evidence="4">NIES 3699</strain>
    </source>
</reference>
<organism evidence="3 4">
    <name type="scientific">Triparma verrucosa</name>
    <dbReference type="NCBI Taxonomy" id="1606542"/>
    <lineage>
        <taxon>Eukaryota</taxon>
        <taxon>Sar</taxon>
        <taxon>Stramenopiles</taxon>
        <taxon>Ochrophyta</taxon>
        <taxon>Bolidophyceae</taxon>
        <taxon>Parmales</taxon>
        <taxon>Triparmaceae</taxon>
        <taxon>Triparma</taxon>
    </lineage>
</organism>
<evidence type="ECO:0000313" key="3">
    <source>
        <dbReference type="EMBL" id="GMI14378.1"/>
    </source>
</evidence>
<dbReference type="GO" id="GO:0003978">
    <property type="term" value="F:UDP-glucose 4-epimerase activity"/>
    <property type="evidence" value="ECO:0007669"/>
    <property type="project" value="TreeGrafter"/>
</dbReference>
<dbReference type="PANTHER" id="PTHR43725:SF6">
    <property type="entry name" value="CHLOROPLAST STEM-LOOP BINDING PROTEIN OF 41 KDA A, CHLOROPLASTIC"/>
    <property type="match status" value="1"/>
</dbReference>
<dbReference type="Proteomes" id="UP001165160">
    <property type="component" value="Unassembled WGS sequence"/>
</dbReference>
<gene>
    <name evidence="3" type="ORF">TrVE_jg11257</name>
</gene>
<dbReference type="InterPro" id="IPR036291">
    <property type="entry name" value="NAD(P)-bd_dom_sf"/>
</dbReference>
<dbReference type="AlphaFoldDB" id="A0A9W7FLV5"/>
<dbReference type="PANTHER" id="PTHR43725">
    <property type="entry name" value="UDP-GLUCOSE 4-EPIMERASE"/>
    <property type="match status" value="1"/>
</dbReference>
<dbReference type="GO" id="GO:0005996">
    <property type="term" value="P:monosaccharide metabolic process"/>
    <property type="evidence" value="ECO:0007669"/>
    <property type="project" value="TreeGrafter"/>
</dbReference>
<name>A0A9W7FLV5_9STRA</name>
<sequence>MAALSILFFAFALLLHGASSLVPKTLIVNGKGGGHVAIGYHLAKELTSKGHDVTILQNDDVDSSKNPFSSYADLTTTKVLNKPFDDTFTYPFKEFEFDFVFDNSSKDPSGPVESVLLKANPAKQRYTFIGSAGIYEKPSSLPHNSQLTEAMPINSAKPAAQFEKALQESSIPHILFRCQYMYGPLCSKHYLDYFTHRIKSSLPVPVPSPGTQIVSLTDVRDVAKQLSKVCDALPPSGSIFNTGTFNDLKHTYIDVANMIGEGLNMKPDIRLYDPNSKTDFPFRASEFFVKSDKSVSELDFDGGIHELKKYIPEIVKSFEQRHPRVDTSKDEAAIKSVV</sequence>
<dbReference type="EMBL" id="BRXX01000498">
    <property type="protein sequence ID" value="GMI14378.1"/>
    <property type="molecule type" value="Genomic_DNA"/>
</dbReference>
<feature type="chain" id="PRO_5040861249" description="NAD-dependent epimerase/dehydratase domain-containing protein" evidence="1">
    <location>
        <begin position="21"/>
        <end position="338"/>
    </location>
</feature>